<keyword evidence="2" id="KW-1185">Reference proteome</keyword>
<protein>
    <submittedName>
        <fullName evidence="1">Uncharacterized protein</fullName>
    </submittedName>
</protein>
<sequence>MLEAKLTISNYKIRFDIQIETTSGVVLATEFQPSHLSFIASRFKNSVYLPNSYDVTDFRRDDISIEPAYGLSKITIHKKLTVTCESQGKDDVDAWAPVLQAALRKTLLKIPDFFGAQITFSRIQMTNLIAMGTLQDCDVYTLYRLIREELPIFHNRDTYEPTEHVTQIILNYRVTRSDRGRRNDPSFTFSGRNVRVMGGIEIHDLEQIYRRLYELSGKASRKEAAHQ</sequence>
<evidence type="ECO:0000313" key="2">
    <source>
        <dbReference type="Proteomes" id="UP000315496"/>
    </source>
</evidence>
<dbReference type="VEuPathDB" id="GiardiaDB:GMRT_11904"/>
<gene>
    <name evidence="1" type="ORF">GMRT_11904</name>
</gene>
<dbReference type="Proteomes" id="UP000315496">
    <property type="component" value="Chromosome 2"/>
</dbReference>
<accession>A0A4Z1T5V5</accession>
<reference evidence="1 2" key="1">
    <citation type="submission" date="2019-05" db="EMBL/GenBank/DDBJ databases">
        <title>The compact genome of Giardia muris reveals important steps in the evolution of intestinal protozoan parasites.</title>
        <authorList>
            <person name="Xu F."/>
            <person name="Jimenez-Gonzalez A."/>
            <person name="Einarsson E."/>
            <person name="Astvaldsson A."/>
            <person name="Peirasmaki D."/>
            <person name="Eckmann L."/>
            <person name="Andersson J.O."/>
            <person name="Svard S.G."/>
            <person name="Jerlstrom-Hultqvist J."/>
        </authorList>
    </citation>
    <scope>NUCLEOTIDE SEQUENCE [LARGE SCALE GENOMIC DNA]</scope>
    <source>
        <strain evidence="1 2">Roberts-Thomson</strain>
    </source>
</reference>
<proteinExistence type="predicted"/>
<evidence type="ECO:0000313" key="1">
    <source>
        <dbReference type="EMBL" id="TNJ28517.1"/>
    </source>
</evidence>
<comment type="caution">
    <text evidence="1">The sequence shown here is derived from an EMBL/GenBank/DDBJ whole genome shotgun (WGS) entry which is preliminary data.</text>
</comment>
<organism evidence="1 2">
    <name type="scientific">Giardia muris</name>
    <dbReference type="NCBI Taxonomy" id="5742"/>
    <lineage>
        <taxon>Eukaryota</taxon>
        <taxon>Metamonada</taxon>
        <taxon>Diplomonadida</taxon>
        <taxon>Hexamitidae</taxon>
        <taxon>Giardiinae</taxon>
        <taxon>Giardia</taxon>
    </lineage>
</organism>
<dbReference type="AlphaFoldDB" id="A0A4Z1T5V5"/>
<name>A0A4Z1T5V5_GIAMU</name>
<dbReference type="EMBL" id="VDLU01000002">
    <property type="protein sequence ID" value="TNJ28517.1"/>
    <property type="molecule type" value="Genomic_DNA"/>
</dbReference>